<dbReference type="AlphaFoldDB" id="A0AAW6E1E8"/>
<proteinExistence type="predicted"/>
<gene>
    <name evidence="2" type="ORF">PNV70_05660</name>
</gene>
<feature type="transmembrane region" description="Helical" evidence="1">
    <location>
        <begin position="39"/>
        <end position="58"/>
    </location>
</feature>
<evidence type="ECO:0000313" key="3">
    <source>
        <dbReference type="Proteomes" id="UP001211421"/>
    </source>
</evidence>
<protein>
    <submittedName>
        <fullName evidence="2">Uncharacterized protein</fullName>
    </submittedName>
</protein>
<keyword evidence="1" id="KW-0812">Transmembrane</keyword>
<organism evidence="2 3">
    <name type="scientific">Ruminococcus bicirculans</name>
    <name type="common">ex Wegman et al. 2014</name>
    <dbReference type="NCBI Taxonomy" id="1160721"/>
    <lineage>
        <taxon>Bacteria</taxon>
        <taxon>Bacillati</taxon>
        <taxon>Bacillota</taxon>
        <taxon>Clostridia</taxon>
        <taxon>Eubacteriales</taxon>
        <taxon>Oscillospiraceae</taxon>
        <taxon>Ruminococcus</taxon>
    </lineage>
</organism>
<accession>A0AAW6E1E8</accession>
<keyword evidence="1" id="KW-1133">Transmembrane helix</keyword>
<dbReference type="RefSeq" id="WP_195551310.1">
    <property type="nucleotide sequence ID" value="NZ_JADMNX010000003.1"/>
</dbReference>
<keyword evidence="1" id="KW-0472">Membrane</keyword>
<reference evidence="2" key="1">
    <citation type="submission" date="2023-01" db="EMBL/GenBank/DDBJ databases">
        <title>Human gut microbiome strain richness.</title>
        <authorList>
            <person name="Chen-Liaw A."/>
        </authorList>
    </citation>
    <scope>NUCLEOTIDE SEQUENCE</scope>
    <source>
        <strain evidence="2">D59st1_B8_D59t2_181005</strain>
    </source>
</reference>
<evidence type="ECO:0000313" key="2">
    <source>
        <dbReference type="EMBL" id="MDB8741550.1"/>
    </source>
</evidence>
<dbReference type="Proteomes" id="UP001211421">
    <property type="component" value="Unassembled WGS sequence"/>
</dbReference>
<sequence length="447" mass="50149">MKKINAFYCIKTPSDWKESVLMYDKPTEKNKTKLTGFQLAGAVLAALLLVVGGALTLYRSGDEHKINVGMQQPSIDSSESLDSTELTADLEQAQNALKQVVKDKEITAVGTYAGCGSDGTGYLFVDKIYVEKYTSEKGGLIDYVTVNEYEYLKYHYYAAFKLDFRAKDVTTGKFVYADELKVGEKIAVGTNCDNLSNWNSDEIATGLGETVAGDSFGTDFYYSLRSSIAYAYDIDSSKDTGKEKLDKLILDSVQHIYEDMILQADDFSIVLNPVEKDWGFKIDTLVNSVKHINYDADNYERDIIYPLIITPIQKGKAINVSTAGGSKEGIIIKVDGRYFSITSNYKDIVEQDDTNNEWYGSQSATVKNNRNYFFDENEWLVAIKFATGANTYFSDDLKLYINEVQNDITYSDKTDDSDCVITYHRFSETEVEVADKGQILDTDSKTE</sequence>
<evidence type="ECO:0000256" key="1">
    <source>
        <dbReference type="SAM" id="Phobius"/>
    </source>
</evidence>
<comment type="caution">
    <text evidence="2">The sequence shown here is derived from an EMBL/GenBank/DDBJ whole genome shotgun (WGS) entry which is preliminary data.</text>
</comment>
<dbReference type="EMBL" id="JAQMLS010000003">
    <property type="protein sequence ID" value="MDB8741550.1"/>
    <property type="molecule type" value="Genomic_DNA"/>
</dbReference>
<name>A0AAW6E1E8_9FIRM</name>